<dbReference type="PROSITE" id="PS51257">
    <property type="entry name" value="PROKAR_LIPOPROTEIN"/>
    <property type="match status" value="1"/>
</dbReference>
<sequence length="339" mass="35378">MKKRLFAGLIASAMMASMLAGCGGSSDSNGNAQGGDKASGDGYSMTLIMSLRDEFLSTLEAGSKSAADELGVTLASQDAQNDTGKMLQFIESAKNAGDDAVLINLVDAATAQQCIEAAGDMKVVFVNRAPSDTSVLEAGKSVAVVSNENTSGYYQGEFLANYFKDKGKTEIKYLMLQGTLGLVHTEQRSASVLKALEDNGIKATQAAAPLVADYDRANAMDMISPLLGNTEFDCIIANNDAMALGAVEALKAKGMDPTSIPIVGIDATVDGIQAIKDGTLAMTVFQDANGQGYGAVKAAVNLIEGKAINDGTDYETDETGNICWVPFEPVTPDNVADYE</sequence>
<evidence type="ECO:0000313" key="7">
    <source>
        <dbReference type="Proteomes" id="UP000620147"/>
    </source>
</evidence>
<dbReference type="SUPFAM" id="SSF53822">
    <property type="entry name" value="Periplasmic binding protein-like I"/>
    <property type="match status" value="1"/>
</dbReference>
<evidence type="ECO:0000259" key="5">
    <source>
        <dbReference type="Pfam" id="PF13407"/>
    </source>
</evidence>
<evidence type="ECO:0000256" key="4">
    <source>
        <dbReference type="SAM" id="SignalP"/>
    </source>
</evidence>
<dbReference type="Gene3D" id="3.40.50.2300">
    <property type="match status" value="2"/>
</dbReference>
<dbReference type="Pfam" id="PF13407">
    <property type="entry name" value="Peripla_BP_4"/>
    <property type="match status" value="1"/>
</dbReference>
<dbReference type="InterPro" id="IPR025997">
    <property type="entry name" value="SBP_2_dom"/>
</dbReference>
<comment type="caution">
    <text evidence="6">The sequence shown here is derived from an EMBL/GenBank/DDBJ whole genome shotgun (WGS) entry which is preliminary data.</text>
</comment>
<feature type="signal peptide" evidence="4">
    <location>
        <begin position="1"/>
        <end position="20"/>
    </location>
</feature>
<comment type="similarity">
    <text evidence="2">Belongs to the bacterial solute-binding protein 2 family.</text>
</comment>
<dbReference type="PANTHER" id="PTHR46847">
    <property type="entry name" value="D-ALLOSE-BINDING PERIPLASMIC PROTEIN-RELATED"/>
    <property type="match status" value="1"/>
</dbReference>
<gene>
    <name evidence="6" type="primary">mglB</name>
    <name evidence="6" type="ORF">BUFA31_22750</name>
</gene>
<dbReference type="PANTHER" id="PTHR46847:SF1">
    <property type="entry name" value="D-ALLOSE-BINDING PERIPLASMIC PROTEIN-RELATED"/>
    <property type="match status" value="1"/>
</dbReference>
<dbReference type="EMBL" id="BLYJ01000035">
    <property type="protein sequence ID" value="GFO89111.1"/>
    <property type="molecule type" value="Genomic_DNA"/>
</dbReference>
<organism evidence="6 7">
    <name type="scientific">Butyricicoccus faecihominis</name>
    <dbReference type="NCBI Taxonomy" id="1712515"/>
    <lineage>
        <taxon>Bacteria</taxon>
        <taxon>Bacillati</taxon>
        <taxon>Bacillota</taxon>
        <taxon>Clostridia</taxon>
        <taxon>Eubacteriales</taxon>
        <taxon>Butyricicoccaceae</taxon>
        <taxon>Butyricicoccus</taxon>
    </lineage>
</organism>
<evidence type="ECO:0000256" key="2">
    <source>
        <dbReference type="ARBA" id="ARBA00007639"/>
    </source>
</evidence>
<feature type="chain" id="PRO_5047517509" evidence="4">
    <location>
        <begin position="21"/>
        <end position="339"/>
    </location>
</feature>
<dbReference type="RefSeq" id="WP_188886836.1">
    <property type="nucleotide sequence ID" value="NZ_BLYJ01000035.1"/>
</dbReference>
<dbReference type="InterPro" id="IPR028082">
    <property type="entry name" value="Peripla_BP_I"/>
</dbReference>
<accession>A0ABQ1E2C1</accession>
<evidence type="ECO:0000256" key="1">
    <source>
        <dbReference type="ARBA" id="ARBA00004196"/>
    </source>
</evidence>
<evidence type="ECO:0000313" key="6">
    <source>
        <dbReference type="EMBL" id="GFO89111.1"/>
    </source>
</evidence>
<reference evidence="6 7" key="1">
    <citation type="submission" date="2020-06" db="EMBL/GenBank/DDBJ databases">
        <title>Characterization of fructooligosaccharide metabolism and fructooligosaccharide-degrading enzymes in human commensal butyrate producers.</title>
        <authorList>
            <person name="Tanno H."/>
            <person name="Fujii T."/>
            <person name="Hirano K."/>
            <person name="Maeno S."/>
            <person name="Tonozuka T."/>
            <person name="Sakamoto M."/>
            <person name="Ohkuma M."/>
            <person name="Tochio T."/>
            <person name="Endo A."/>
        </authorList>
    </citation>
    <scope>NUCLEOTIDE SEQUENCE [LARGE SCALE GENOMIC DNA]</scope>
    <source>
        <strain evidence="6 7">JCM 31056</strain>
    </source>
</reference>
<proteinExistence type="inferred from homology"/>
<dbReference type="CDD" id="cd01536">
    <property type="entry name" value="PBP1_ABC_sugar_binding-like"/>
    <property type="match status" value="1"/>
</dbReference>
<name>A0ABQ1E2C1_9FIRM</name>
<evidence type="ECO:0000256" key="3">
    <source>
        <dbReference type="ARBA" id="ARBA00022729"/>
    </source>
</evidence>
<keyword evidence="7" id="KW-1185">Reference proteome</keyword>
<comment type="subcellular location">
    <subcellularLocation>
        <location evidence="1">Cell envelope</location>
    </subcellularLocation>
</comment>
<keyword evidence="3 4" id="KW-0732">Signal</keyword>
<feature type="domain" description="Periplasmic binding protein" evidence="5">
    <location>
        <begin position="52"/>
        <end position="306"/>
    </location>
</feature>
<dbReference type="Proteomes" id="UP000620147">
    <property type="component" value="Unassembled WGS sequence"/>
</dbReference>
<protein>
    <submittedName>
        <fullName evidence="6">Galactose ABC transporter substrate-binding protein</fullName>
    </submittedName>
</protein>